<evidence type="ECO:0000313" key="2">
    <source>
        <dbReference type="Proteomes" id="UP000257109"/>
    </source>
</evidence>
<protein>
    <submittedName>
        <fullName evidence="1">Uncharacterized protein</fullName>
    </submittedName>
</protein>
<feature type="non-terminal residue" evidence="1">
    <location>
        <position position="1"/>
    </location>
</feature>
<comment type="caution">
    <text evidence="1">The sequence shown here is derived from an EMBL/GenBank/DDBJ whole genome shotgun (WGS) entry which is preliminary data.</text>
</comment>
<sequence length="73" mass="8568">MNNYHHNQGEGHGETKIFMELWNLNWRVGIAFFLCLPMSTLKIMPHSQTLGEKPQIVDHVRGVAKCMESRRRF</sequence>
<accession>A0A371GU92</accession>
<keyword evidence="2" id="KW-1185">Reference proteome</keyword>
<dbReference type="Proteomes" id="UP000257109">
    <property type="component" value="Unassembled WGS sequence"/>
</dbReference>
<gene>
    <name evidence="1" type="ORF">CR513_23543</name>
</gene>
<dbReference type="EMBL" id="QJKJ01004454">
    <property type="protein sequence ID" value="RDX94111.1"/>
    <property type="molecule type" value="Genomic_DNA"/>
</dbReference>
<evidence type="ECO:0000313" key="1">
    <source>
        <dbReference type="EMBL" id="RDX94111.1"/>
    </source>
</evidence>
<dbReference type="AlphaFoldDB" id="A0A371GU92"/>
<proteinExistence type="predicted"/>
<reference evidence="1" key="1">
    <citation type="submission" date="2018-05" db="EMBL/GenBank/DDBJ databases">
        <title>Draft genome of Mucuna pruriens seed.</title>
        <authorList>
            <person name="Nnadi N.E."/>
            <person name="Vos R."/>
            <person name="Hasami M.H."/>
            <person name="Devisetty U.K."/>
            <person name="Aguiy J.C."/>
        </authorList>
    </citation>
    <scope>NUCLEOTIDE SEQUENCE [LARGE SCALE GENOMIC DNA]</scope>
    <source>
        <strain evidence="1">JCA_2017</strain>
    </source>
</reference>
<organism evidence="1 2">
    <name type="scientific">Mucuna pruriens</name>
    <name type="common">Velvet bean</name>
    <name type="synonym">Dolichos pruriens</name>
    <dbReference type="NCBI Taxonomy" id="157652"/>
    <lineage>
        <taxon>Eukaryota</taxon>
        <taxon>Viridiplantae</taxon>
        <taxon>Streptophyta</taxon>
        <taxon>Embryophyta</taxon>
        <taxon>Tracheophyta</taxon>
        <taxon>Spermatophyta</taxon>
        <taxon>Magnoliopsida</taxon>
        <taxon>eudicotyledons</taxon>
        <taxon>Gunneridae</taxon>
        <taxon>Pentapetalae</taxon>
        <taxon>rosids</taxon>
        <taxon>fabids</taxon>
        <taxon>Fabales</taxon>
        <taxon>Fabaceae</taxon>
        <taxon>Papilionoideae</taxon>
        <taxon>50 kb inversion clade</taxon>
        <taxon>NPAAA clade</taxon>
        <taxon>indigoferoid/millettioid clade</taxon>
        <taxon>Phaseoleae</taxon>
        <taxon>Mucuna</taxon>
    </lineage>
</organism>
<name>A0A371GU92_MUCPR</name>